<proteinExistence type="predicted"/>
<accession>A0A6J7ASP9</accession>
<name>A0A6J7ASP9_9ZZZZ</name>
<gene>
    <name evidence="1" type="ORF">UFOPK3139_02467</name>
</gene>
<evidence type="ECO:0000313" key="1">
    <source>
        <dbReference type="EMBL" id="CAB4835458.1"/>
    </source>
</evidence>
<protein>
    <submittedName>
        <fullName evidence="1">Unannotated protein</fullName>
    </submittedName>
</protein>
<dbReference type="AlphaFoldDB" id="A0A6J7ASP9"/>
<organism evidence="1">
    <name type="scientific">freshwater metagenome</name>
    <dbReference type="NCBI Taxonomy" id="449393"/>
    <lineage>
        <taxon>unclassified sequences</taxon>
        <taxon>metagenomes</taxon>
        <taxon>ecological metagenomes</taxon>
    </lineage>
</organism>
<reference evidence="1" key="1">
    <citation type="submission" date="2020-05" db="EMBL/GenBank/DDBJ databases">
        <authorList>
            <person name="Chiriac C."/>
            <person name="Salcher M."/>
            <person name="Ghai R."/>
            <person name="Kavagutti S V."/>
        </authorList>
    </citation>
    <scope>NUCLEOTIDE SEQUENCE</scope>
</reference>
<sequence length="403" mass="45177">MGADDLGKARRARRRSPHFDAAVAQIEVGRSSLEQIGRRGDDGLAQRVRRAEHRAGCERRRSRSTGTHEVERCVIGVSGYDFDLAIGDAQPVGRQLRKRGVMALTVRYLARVHANPPVGTEARPRRLRATRRRGSTERQRVVLGPRCRFEYHRETDTTEHAARAGCGALGARRCEVDAIERTANGLGDVDVFLGWPRDHRAREIGCRDKVAEPHVDWVETEVVGDRVEQPLARERLGFPRTAIRDVAALVRREHPRVEAHVLYRVRTREQHAHERGDDRAGQCAKRIGALVDAHLYLQRADATVEIDGRHHVQALVARMARRGQVLGAVLDPLHRRAELARGVPDQDLLAHRVRLLPERAADVGAANRDRALVKPEQGCQRCAERVWVLERCVDGQVVIGPLG</sequence>
<dbReference type="EMBL" id="CAFABA010000127">
    <property type="protein sequence ID" value="CAB4835458.1"/>
    <property type="molecule type" value="Genomic_DNA"/>
</dbReference>